<dbReference type="EMBL" id="PHKW01000002">
    <property type="protein sequence ID" value="PKV17608.1"/>
    <property type="molecule type" value="Genomic_DNA"/>
</dbReference>
<protein>
    <recommendedName>
        <fullName evidence="3">Transposase DDE domain-containing protein</fullName>
    </recommendedName>
</protein>
<organism evidence="1 2">
    <name type="scientific">Xanthomonas prunicola</name>
    <dbReference type="NCBI Taxonomy" id="2053930"/>
    <lineage>
        <taxon>Bacteria</taxon>
        <taxon>Pseudomonadati</taxon>
        <taxon>Pseudomonadota</taxon>
        <taxon>Gammaproteobacteria</taxon>
        <taxon>Lysobacterales</taxon>
        <taxon>Lysobacteraceae</taxon>
        <taxon>Xanthomonas</taxon>
    </lineage>
</organism>
<dbReference type="Proteomes" id="UP000233748">
    <property type="component" value="Unassembled WGS sequence"/>
</dbReference>
<proteinExistence type="predicted"/>
<name>A0ABX4RMC6_9XANT</name>
<accession>A0ABX4RMC6</accession>
<sequence length="163" mass="18150">MLTSTLGEDALRQSVGESPIRYTSCLRCAPTGTAEAHCTAGSCMEHGSRWVRSRYLHPIWRATLSARGRVVDAQIATRNARRRMLRRHLKCPPAAGKPGLPELLPTAQHSDARQGRMQTAASPALPRRHRCIWRRGRHRCAADEHGNPPAPLASAWRLWQPAL</sequence>
<evidence type="ECO:0000313" key="1">
    <source>
        <dbReference type="EMBL" id="PKV17608.1"/>
    </source>
</evidence>
<keyword evidence="2" id="KW-1185">Reference proteome</keyword>
<comment type="caution">
    <text evidence="1">The sequence shown here is derived from an EMBL/GenBank/DDBJ whole genome shotgun (WGS) entry which is preliminary data.</text>
</comment>
<gene>
    <name evidence="1" type="ORF">XpruCFBP8354_08910</name>
</gene>
<evidence type="ECO:0008006" key="3">
    <source>
        <dbReference type="Google" id="ProtNLM"/>
    </source>
</evidence>
<reference evidence="1 2" key="1">
    <citation type="submission" date="2017-11" db="EMBL/GenBank/DDBJ databases">
        <title>Xanthomonas prunicola sp. nov., a novel pathogen that affects nectarine (Prunus persica var. nectarine) trees.</title>
        <authorList>
            <person name="Lopez M."/>
            <person name="Lopez-Soriano P."/>
            <person name="Garita-Cambronero J."/>
            <person name="Beltran C."/>
            <person name="Taghouti G."/>
            <person name="Portier P."/>
            <person name="Cubero J."/>
            <person name="Fischer-Le Saux M."/>
            <person name="Marco-Noales E."/>
        </authorList>
    </citation>
    <scope>NUCLEOTIDE SEQUENCE [LARGE SCALE GENOMIC DNA]</scope>
    <source>
        <strain evidence="1 2">CFBP8354</strain>
    </source>
</reference>
<evidence type="ECO:0000313" key="2">
    <source>
        <dbReference type="Proteomes" id="UP000233748"/>
    </source>
</evidence>